<dbReference type="Proteomes" id="UP001339911">
    <property type="component" value="Unassembled WGS sequence"/>
</dbReference>
<feature type="signal peptide" evidence="3">
    <location>
        <begin position="1"/>
        <end position="30"/>
    </location>
</feature>
<protein>
    <submittedName>
        <fullName evidence="4">Uncharacterized protein</fullName>
    </submittedName>
</protein>
<reference evidence="4 5" key="1">
    <citation type="submission" date="2024-01" db="EMBL/GenBank/DDBJ databases">
        <title>Genome insights into Plantactinospora veratri sp. nov.</title>
        <authorList>
            <person name="Wang L."/>
        </authorList>
    </citation>
    <scope>NUCLEOTIDE SEQUENCE [LARGE SCALE GENOMIC DNA]</scope>
    <source>
        <strain evidence="4 5">NEAU-FHS4</strain>
    </source>
</reference>
<comment type="caution">
    <text evidence="4">The sequence shown here is derived from an EMBL/GenBank/DDBJ whole genome shotgun (WGS) entry which is preliminary data.</text>
</comment>
<evidence type="ECO:0000256" key="2">
    <source>
        <dbReference type="SAM" id="Phobius"/>
    </source>
</evidence>
<feature type="compositionally biased region" description="Pro residues" evidence="1">
    <location>
        <begin position="367"/>
        <end position="378"/>
    </location>
</feature>
<keyword evidence="2" id="KW-1133">Transmembrane helix</keyword>
<proteinExistence type="predicted"/>
<name>A0ABU7SIG4_9ACTN</name>
<sequence>MSVRRGATWLGTVGLLVGTTVSLAAAPAVAEGESVRVRAPSSISAGGSPGSVTVNVSMRGGACVNVRTVLGVHLPGLTADRVEVRVAADGGWRRVPVSEAGNGLVVGERTAPQKPELCARKSVSSRYRVSLAEGAPGGRVTLLAEAYGAGGRLLGRDTDSARVTGRTGDVPAAPERTPELVIPSATPQATEEPAAPATEEVAAALPAQPVAAEDESGGSLGLGGMVMVVGIVMVGIGIALMVLLIRRSRAERGRAAAASGDEAEKTARIVLLGAERTTRIPPADPTARIAPVGPVFRSGAGAGRAPGDGAGPVGAAGPLPGTQPVDRVGPVGGAGAAPGGAAAVGDQTLILPASGAVLPRPAGSTPPRQPGPVPPQVVPPARSGAVSAGEVPARPEAVPPRPEASVPPEQPSAGGPDATLILPPARRPQQ</sequence>
<keyword evidence="2" id="KW-0472">Membrane</keyword>
<feature type="transmembrane region" description="Helical" evidence="2">
    <location>
        <begin position="220"/>
        <end position="245"/>
    </location>
</feature>
<dbReference type="RefSeq" id="WP_331209985.1">
    <property type="nucleotide sequence ID" value="NZ_JAZGQL010000017.1"/>
</dbReference>
<feature type="compositionally biased region" description="Low complexity" evidence="1">
    <location>
        <begin position="185"/>
        <end position="198"/>
    </location>
</feature>
<accession>A0ABU7SIG4</accession>
<feature type="compositionally biased region" description="Gly residues" evidence="1">
    <location>
        <begin position="300"/>
        <end position="314"/>
    </location>
</feature>
<organism evidence="4 5">
    <name type="scientific">Plantactinospora veratri</name>
    <dbReference type="NCBI Taxonomy" id="1436122"/>
    <lineage>
        <taxon>Bacteria</taxon>
        <taxon>Bacillati</taxon>
        <taxon>Actinomycetota</taxon>
        <taxon>Actinomycetes</taxon>
        <taxon>Micromonosporales</taxon>
        <taxon>Micromonosporaceae</taxon>
        <taxon>Plantactinospora</taxon>
    </lineage>
</organism>
<evidence type="ECO:0000256" key="1">
    <source>
        <dbReference type="SAM" id="MobiDB-lite"/>
    </source>
</evidence>
<evidence type="ECO:0000256" key="3">
    <source>
        <dbReference type="SAM" id="SignalP"/>
    </source>
</evidence>
<feature type="chain" id="PRO_5045884257" evidence="3">
    <location>
        <begin position="31"/>
        <end position="430"/>
    </location>
</feature>
<feature type="region of interest" description="Disordered" evidence="1">
    <location>
        <begin position="354"/>
        <end position="430"/>
    </location>
</feature>
<evidence type="ECO:0000313" key="4">
    <source>
        <dbReference type="EMBL" id="MEE6309744.1"/>
    </source>
</evidence>
<evidence type="ECO:0000313" key="5">
    <source>
        <dbReference type="Proteomes" id="UP001339911"/>
    </source>
</evidence>
<gene>
    <name evidence="4" type="ORF">V1634_23200</name>
</gene>
<dbReference type="EMBL" id="JAZGQL010000017">
    <property type="protein sequence ID" value="MEE6309744.1"/>
    <property type="molecule type" value="Genomic_DNA"/>
</dbReference>
<keyword evidence="5" id="KW-1185">Reference proteome</keyword>
<keyword evidence="3" id="KW-0732">Signal</keyword>
<keyword evidence="2" id="KW-0812">Transmembrane</keyword>
<feature type="region of interest" description="Disordered" evidence="1">
    <location>
        <begin position="280"/>
        <end position="340"/>
    </location>
</feature>
<feature type="region of interest" description="Disordered" evidence="1">
    <location>
        <begin position="155"/>
        <end position="198"/>
    </location>
</feature>